<dbReference type="InterPro" id="IPR011010">
    <property type="entry name" value="DNA_brk_join_enz"/>
</dbReference>
<accession>F9D6I0</accession>
<proteinExistence type="predicted"/>
<evidence type="ECO:0000256" key="1">
    <source>
        <dbReference type="ARBA" id="ARBA00023172"/>
    </source>
</evidence>
<dbReference type="InterPro" id="IPR013762">
    <property type="entry name" value="Integrase-like_cat_sf"/>
</dbReference>
<dbReference type="Pfam" id="PF00589">
    <property type="entry name" value="Phage_integrase"/>
    <property type="match status" value="1"/>
</dbReference>
<dbReference type="SUPFAM" id="SSF56349">
    <property type="entry name" value="DNA breaking-rejoining enzymes"/>
    <property type="match status" value="1"/>
</dbReference>
<comment type="caution">
    <text evidence="3">The sequence shown here is derived from an EMBL/GenBank/DDBJ whole genome shotgun (WGS) entry which is preliminary data.</text>
</comment>
<dbReference type="GO" id="GO:0006310">
    <property type="term" value="P:DNA recombination"/>
    <property type="evidence" value="ECO:0007669"/>
    <property type="project" value="UniProtKB-KW"/>
</dbReference>
<feature type="domain" description="Tyr recombinase" evidence="2">
    <location>
        <begin position="1"/>
        <end position="54"/>
    </location>
</feature>
<dbReference type="RefSeq" id="WP_005847505.1">
    <property type="nucleotide sequence ID" value="NC_019968.1"/>
</dbReference>
<evidence type="ECO:0000313" key="3">
    <source>
        <dbReference type="EMBL" id="EGQ11897.1"/>
    </source>
</evidence>
<dbReference type="PROSITE" id="PS51898">
    <property type="entry name" value="TYR_RECOMBINASE"/>
    <property type="match status" value="1"/>
</dbReference>
<dbReference type="GO" id="GO:0003677">
    <property type="term" value="F:DNA binding"/>
    <property type="evidence" value="ECO:0007669"/>
    <property type="project" value="InterPro"/>
</dbReference>
<sequence length="64" mass="7099">MDDIFHCGRHSFATNLLSNGANIKVVSELLGHSSLKFTQKYVRALDDQKKAAINSLPQIDITNI</sequence>
<evidence type="ECO:0000313" key="4">
    <source>
        <dbReference type="Proteomes" id="UP000007820"/>
    </source>
</evidence>
<dbReference type="EMBL" id="AFPW01000047">
    <property type="protein sequence ID" value="EGQ11897.1"/>
    <property type="molecule type" value="Genomic_DNA"/>
</dbReference>
<dbReference type="Gene3D" id="1.10.443.10">
    <property type="entry name" value="Intergrase catalytic core"/>
    <property type="match status" value="1"/>
</dbReference>
<protein>
    <submittedName>
        <fullName evidence="3">Tyrosine recombinase XerD</fullName>
    </submittedName>
</protein>
<dbReference type="Proteomes" id="UP000007820">
    <property type="component" value="Unassembled WGS sequence"/>
</dbReference>
<dbReference type="AlphaFoldDB" id="F9D6I0"/>
<evidence type="ECO:0000259" key="2">
    <source>
        <dbReference type="PROSITE" id="PS51898"/>
    </source>
</evidence>
<keyword evidence="1" id="KW-0233">DNA recombination</keyword>
<name>F9D6I0_PREDD</name>
<dbReference type="GO" id="GO:0015074">
    <property type="term" value="P:DNA integration"/>
    <property type="evidence" value="ECO:0007669"/>
    <property type="project" value="InterPro"/>
</dbReference>
<gene>
    <name evidence="3" type="primary">xerD2</name>
    <name evidence="3" type="ORF">HMPREF9136_2458</name>
</gene>
<dbReference type="InterPro" id="IPR002104">
    <property type="entry name" value="Integrase_catalytic"/>
</dbReference>
<organism evidence="3 4">
    <name type="scientific">Prevotella dentalis (strain ATCC 49559 / DSM 3688 / JCM 13448 / NCTC 12043 / ES 2772)</name>
    <name type="common">Mitsuokella dentalis</name>
    <dbReference type="NCBI Taxonomy" id="908937"/>
    <lineage>
        <taxon>Bacteria</taxon>
        <taxon>Pseudomonadati</taxon>
        <taxon>Bacteroidota</taxon>
        <taxon>Bacteroidia</taxon>
        <taxon>Bacteroidales</taxon>
        <taxon>Prevotellaceae</taxon>
        <taxon>Prevotella</taxon>
    </lineage>
</organism>
<reference evidence="3 4" key="1">
    <citation type="submission" date="2011-04" db="EMBL/GenBank/DDBJ databases">
        <authorList>
            <person name="Muzny D."/>
            <person name="Qin X."/>
            <person name="Deng J."/>
            <person name="Jiang H."/>
            <person name="Liu Y."/>
            <person name="Qu J."/>
            <person name="Song X.-Z."/>
            <person name="Zhang L."/>
            <person name="Thornton R."/>
            <person name="Coyle M."/>
            <person name="Francisco L."/>
            <person name="Jackson L."/>
            <person name="Javaid M."/>
            <person name="Korchina V."/>
            <person name="Kovar C."/>
            <person name="Mata R."/>
            <person name="Mathew T."/>
            <person name="Ngo R."/>
            <person name="Nguyen L."/>
            <person name="Nguyen N."/>
            <person name="Okwuonu G."/>
            <person name="Ongeri F."/>
            <person name="Pham C."/>
            <person name="Simmons D."/>
            <person name="Wilczek-Boney K."/>
            <person name="Hale W."/>
            <person name="Jakkamsetti A."/>
            <person name="Pham P."/>
            <person name="Ruth R."/>
            <person name="San Lucas F."/>
            <person name="Warren J."/>
            <person name="Zhang J."/>
            <person name="Zhao Z."/>
            <person name="Zhou C."/>
            <person name="Zhu D."/>
            <person name="Lee S."/>
            <person name="Bess C."/>
            <person name="Blankenburg K."/>
            <person name="Forbes L."/>
            <person name="Fu Q."/>
            <person name="Gubbala S."/>
            <person name="Hirani K."/>
            <person name="Jayaseelan J.C."/>
            <person name="Lara F."/>
            <person name="Munidasa M."/>
            <person name="Palculict T."/>
            <person name="Patil S."/>
            <person name="Pu L.-L."/>
            <person name="Saada N."/>
            <person name="Tang L."/>
            <person name="Weissenberger G."/>
            <person name="Zhu Y."/>
            <person name="Hemphill L."/>
            <person name="Shang Y."/>
            <person name="Youmans B."/>
            <person name="Ayvaz T."/>
            <person name="Ross M."/>
            <person name="Santibanez J."/>
            <person name="Aqrawi P."/>
            <person name="Gross S."/>
            <person name="Joshi V."/>
            <person name="Fowler G."/>
            <person name="Nazareth L."/>
            <person name="Reid J."/>
            <person name="Worley K."/>
            <person name="Petrosino J."/>
            <person name="Highlander S."/>
            <person name="Gibbs R."/>
        </authorList>
    </citation>
    <scope>NUCLEOTIDE SEQUENCE [LARGE SCALE GENOMIC DNA]</scope>
    <source>
        <strain evidence="3 4">DSM 3688</strain>
    </source>
</reference>